<proteinExistence type="predicted"/>
<dbReference type="EMBL" id="NQVE01000147">
    <property type="protein sequence ID" value="RAL44179.1"/>
    <property type="molecule type" value="Genomic_DNA"/>
</dbReference>
<protein>
    <submittedName>
        <fullName evidence="1">Uncharacterized protein</fullName>
    </submittedName>
</protein>
<sequence>MGGGTVKMMVAAVGKRPKSTHSCKQNSDCYQVCGFDCLSPKCYGDRFVRNNVVVVVAAAAAVTELCYKCRA</sequence>
<name>A0A328DIQ1_9ASTE</name>
<organism evidence="1 2">
    <name type="scientific">Cuscuta australis</name>
    <dbReference type="NCBI Taxonomy" id="267555"/>
    <lineage>
        <taxon>Eukaryota</taxon>
        <taxon>Viridiplantae</taxon>
        <taxon>Streptophyta</taxon>
        <taxon>Embryophyta</taxon>
        <taxon>Tracheophyta</taxon>
        <taxon>Spermatophyta</taxon>
        <taxon>Magnoliopsida</taxon>
        <taxon>eudicotyledons</taxon>
        <taxon>Gunneridae</taxon>
        <taxon>Pentapetalae</taxon>
        <taxon>asterids</taxon>
        <taxon>lamiids</taxon>
        <taxon>Solanales</taxon>
        <taxon>Convolvulaceae</taxon>
        <taxon>Cuscuteae</taxon>
        <taxon>Cuscuta</taxon>
        <taxon>Cuscuta subgen. Grammica</taxon>
        <taxon>Cuscuta sect. Cleistogrammica</taxon>
    </lineage>
</organism>
<evidence type="ECO:0000313" key="1">
    <source>
        <dbReference type="EMBL" id="RAL44179.1"/>
    </source>
</evidence>
<accession>A0A328DIQ1</accession>
<dbReference type="AlphaFoldDB" id="A0A328DIQ1"/>
<comment type="caution">
    <text evidence="1">The sequence shown here is derived from an EMBL/GenBank/DDBJ whole genome shotgun (WGS) entry which is preliminary data.</text>
</comment>
<evidence type="ECO:0000313" key="2">
    <source>
        <dbReference type="Proteomes" id="UP000249390"/>
    </source>
</evidence>
<keyword evidence="2" id="KW-1185">Reference proteome</keyword>
<gene>
    <name evidence="1" type="ORF">DM860_016425</name>
</gene>
<dbReference type="Proteomes" id="UP000249390">
    <property type="component" value="Unassembled WGS sequence"/>
</dbReference>
<reference evidence="1 2" key="1">
    <citation type="submission" date="2018-06" db="EMBL/GenBank/DDBJ databases">
        <title>The Genome of Cuscuta australis (Dodder) Provides Insight into the Evolution of Plant Parasitism.</title>
        <authorList>
            <person name="Liu H."/>
        </authorList>
    </citation>
    <scope>NUCLEOTIDE SEQUENCE [LARGE SCALE GENOMIC DNA]</scope>
    <source>
        <strain evidence="2">cv. Yunnan</strain>
        <tissue evidence="1">Vines</tissue>
    </source>
</reference>